<protein>
    <submittedName>
        <fullName evidence="2">Uncharacterized protein</fullName>
    </submittedName>
</protein>
<feature type="region of interest" description="Disordered" evidence="1">
    <location>
        <begin position="619"/>
        <end position="644"/>
    </location>
</feature>
<gene>
    <name evidence="2" type="ORF">SAPINGB_P002986</name>
</gene>
<reference evidence="2 3" key="1">
    <citation type="submission" date="2019-09" db="EMBL/GenBank/DDBJ databases">
        <authorList>
            <person name="Brejova B."/>
        </authorList>
    </citation>
    <scope>NUCLEOTIDE SEQUENCE [LARGE SCALE GENOMIC DNA]</scope>
</reference>
<proteinExistence type="predicted"/>
<dbReference type="GeneID" id="43581804"/>
<dbReference type="InterPro" id="IPR036322">
    <property type="entry name" value="WD40_repeat_dom_sf"/>
</dbReference>
<dbReference type="AlphaFoldDB" id="A0A5E8BKL0"/>
<dbReference type="InterPro" id="IPR015943">
    <property type="entry name" value="WD40/YVTN_repeat-like_dom_sf"/>
</dbReference>
<dbReference type="GO" id="GO:1990811">
    <property type="term" value="C:MWP complex"/>
    <property type="evidence" value="ECO:0007669"/>
    <property type="project" value="TreeGrafter"/>
</dbReference>
<feature type="region of interest" description="Disordered" evidence="1">
    <location>
        <begin position="167"/>
        <end position="190"/>
    </location>
</feature>
<dbReference type="SUPFAM" id="SSF50978">
    <property type="entry name" value="WD40 repeat-like"/>
    <property type="match status" value="1"/>
</dbReference>
<evidence type="ECO:0000313" key="3">
    <source>
        <dbReference type="Proteomes" id="UP000398389"/>
    </source>
</evidence>
<dbReference type="PANTHER" id="PTHR16220">
    <property type="entry name" value="WD REPEAT PROTEIN 8-RELATED"/>
    <property type="match status" value="1"/>
</dbReference>
<dbReference type="EMBL" id="CABVLU010000002">
    <property type="protein sequence ID" value="VVT51107.1"/>
    <property type="molecule type" value="Genomic_DNA"/>
</dbReference>
<dbReference type="GO" id="GO:0005815">
    <property type="term" value="C:microtubule organizing center"/>
    <property type="evidence" value="ECO:0007669"/>
    <property type="project" value="TreeGrafter"/>
</dbReference>
<sequence>MTNSDPTPGLATTYYLSSTFSHHCPRGPRASRPVVSPSGAHAVYLLGPRLIVRALASRSPSSSTVSYLAARRVIDLSPALNGRQASAVQMAWDSSYFHLPFESIKDNTDYQQEKVIIEDRLAVAIGLTVYMFLFESPTKDPAQESIRVLPDGADSILQFPASLVLPSSATPRSRAPHKTHSGRNSPSSRAQPLEALPALGVCGIQWLQGYSMSLSGTVEPTVRLWVLVGDHAAGPVAAALCSTNQILQYFRNPKSNHRVHVIGHDENSSHYYPGVNSPSSLFAVVTREGPNDTVVLFDLDGTVCPQSLTLGHLDSRHVEISPSGLWVASSEIPAAGYSVSLHATLGSSEPLHTYCGPYVNRSHGLDVYGVGVLCWTIIDSREYLLVGDAAGRVTVLDAELLMRPVIVLLAHSTNTLFDDSDEDTHTVWQETLDKNTGLIRYAAGFGLHPSNAPTTSNAILHMCVSQRYVATVVRSCPQNVYLWELLLDKSTEPAQQQKQRTRLISVFSHTSHITRIQFRNMTTTTGSSAAAGSAHTQLLIVPMDGHIVGLWDSTSTTPPDILQFVDLMHEEQDAPVSSRKNFGATWANSQCPDEFGVVAWNSRAFTLFHKTLVAPDFDAQRPQSTDSEIERQREGSPFITNNEDAHARKLEAEVKEREWGLAAHIAHAGADDPEDVLTDDTFVFVNSRRRNKSPIRTNTDAQN</sequence>
<dbReference type="PANTHER" id="PTHR16220:SF0">
    <property type="entry name" value="WD REPEAT-CONTAINING PROTEIN WRAP73"/>
    <property type="match status" value="1"/>
</dbReference>
<dbReference type="RefSeq" id="XP_031853595.1">
    <property type="nucleotide sequence ID" value="XM_031997704.1"/>
</dbReference>
<evidence type="ECO:0000313" key="2">
    <source>
        <dbReference type="EMBL" id="VVT51107.1"/>
    </source>
</evidence>
<keyword evidence="3" id="KW-1185">Reference proteome</keyword>
<dbReference type="Gene3D" id="2.130.10.10">
    <property type="entry name" value="YVTN repeat-like/Quinoprotein amine dehydrogenase"/>
    <property type="match status" value="1"/>
</dbReference>
<dbReference type="InterPro" id="IPR052778">
    <property type="entry name" value="Centrosome-WD_assoc"/>
</dbReference>
<dbReference type="GO" id="GO:1990810">
    <property type="term" value="P:microtubule anchoring at mitotic spindle pole body"/>
    <property type="evidence" value="ECO:0007669"/>
    <property type="project" value="TreeGrafter"/>
</dbReference>
<dbReference type="Proteomes" id="UP000398389">
    <property type="component" value="Unassembled WGS sequence"/>
</dbReference>
<organism evidence="2 3">
    <name type="scientific">Magnusiomyces paraingens</name>
    <dbReference type="NCBI Taxonomy" id="2606893"/>
    <lineage>
        <taxon>Eukaryota</taxon>
        <taxon>Fungi</taxon>
        <taxon>Dikarya</taxon>
        <taxon>Ascomycota</taxon>
        <taxon>Saccharomycotina</taxon>
        <taxon>Dipodascomycetes</taxon>
        <taxon>Dipodascales</taxon>
        <taxon>Dipodascaceae</taxon>
        <taxon>Magnusiomyces</taxon>
    </lineage>
</organism>
<accession>A0A5E8BKL0</accession>
<name>A0A5E8BKL0_9ASCO</name>
<evidence type="ECO:0000256" key="1">
    <source>
        <dbReference type="SAM" id="MobiDB-lite"/>
    </source>
</evidence>